<dbReference type="InterPro" id="IPR027383">
    <property type="entry name" value="Znf_put"/>
</dbReference>
<proteinExistence type="predicted"/>
<dbReference type="EMBL" id="BMJQ01000016">
    <property type="protein sequence ID" value="GGF39938.1"/>
    <property type="molecule type" value="Genomic_DNA"/>
</dbReference>
<dbReference type="RefSeq" id="WP_189051175.1">
    <property type="nucleotide sequence ID" value="NZ_BMJQ01000016.1"/>
</dbReference>
<accession>A0A8J2YZC5</accession>
<dbReference type="AlphaFoldDB" id="A0A8J2YZC5"/>
<keyword evidence="1" id="KW-1133">Transmembrane helix</keyword>
<name>A0A8J2YZC5_9PROT</name>
<dbReference type="Gene3D" id="1.10.10.1320">
    <property type="entry name" value="Anti-sigma factor, zinc-finger domain"/>
    <property type="match status" value="1"/>
</dbReference>
<gene>
    <name evidence="3" type="ORF">GCM10011611_52920</name>
</gene>
<evidence type="ECO:0000256" key="1">
    <source>
        <dbReference type="SAM" id="Phobius"/>
    </source>
</evidence>
<evidence type="ECO:0000313" key="3">
    <source>
        <dbReference type="EMBL" id="GGF39938.1"/>
    </source>
</evidence>
<reference evidence="3" key="2">
    <citation type="submission" date="2020-09" db="EMBL/GenBank/DDBJ databases">
        <authorList>
            <person name="Sun Q."/>
            <person name="Zhou Y."/>
        </authorList>
    </citation>
    <scope>NUCLEOTIDE SEQUENCE</scope>
    <source>
        <strain evidence="3">CGMCC 1.15725</strain>
    </source>
</reference>
<feature type="domain" description="Putative zinc-finger" evidence="2">
    <location>
        <begin position="9"/>
        <end position="37"/>
    </location>
</feature>
<protein>
    <submittedName>
        <fullName evidence="3">Membrane protein</fullName>
    </submittedName>
</protein>
<dbReference type="Pfam" id="PF13490">
    <property type="entry name" value="zf-HC2"/>
    <property type="match status" value="1"/>
</dbReference>
<keyword evidence="1" id="KW-0812">Transmembrane</keyword>
<evidence type="ECO:0000259" key="2">
    <source>
        <dbReference type="Pfam" id="PF13490"/>
    </source>
</evidence>
<keyword evidence="4" id="KW-1185">Reference proteome</keyword>
<keyword evidence="1" id="KW-0472">Membrane</keyword>
<feature type="transmembrane region" description="Helical" evidence="1">
    <location>
        <begin position="119"/>
        <end position="140"/>
    </location>
</feature>
<dbReference type="Proteomes" id="UP000646365">
    <property type="component" value="Unassembled WGS sequence"/>
</dbReference>
<organism evidence="3 4">
    <name type="scientific">Aliidongia dinghuensis</name>
    <dbReference type="NCBI Taxonomy" id="1867774"/>
    <lineage>
        <taxon>Bacteria</taxon>
        <taxon>Pseudomonadati</taxon>
        <taxon>Pseudomonadota</taxon>
        <taxon>Alphaproteobacteria</taxon>
        <taxon>Rhodospirillales</taxon>
        <taxon>Dongiaceae</taxon>
        <taxon>Aliidongia</taxon>
    </lineage>
</organism>
<reference evidence="3" key="1">
    <citation type="journal article" date="2014" name="Int. J. Syst. Evol. Microbiol.">
        <title>Complete genome sequence of Corynebacterium casei LMG S-19264T (=DSM 44701T), isolated from a smear-ripened cheese.</title>
        <authorList>
            <consortium name="US DOE Joint Genome Institute (JGI-PGF)"/>
            <person name="Walter F."/>
            <person name="Albersmeier A."/>
            <person name="Kalinowski J."/>
            <person name="Ruckert C."/>
        </authorList>
    </citation>
    <scope>NUCLEOTIDE SEQUENCE</scope>
    <source>
        <strain evidence="3">CGMCC 1.15725</strain>
    </source>
</reference>
<dbReference type="InterPro" id="IPR041916">
    <property type="entry name" value="Anti_sigma_zinc_sf"/>
</dbReference>
<evidence type="ECO:0000313" key="4">
    <source>
        <dbReference type="Proteomes" id="UP000646365"/>
    </source>
</evidence>
<comment type="caution">
    <text evidence="3">The sequence shown here is derived from an EMBL/GenBank/DDBJ whole genome shotgun (WGS) entry which is preliminary data.</text>
</comment>
<sequence>MSCEDKCLLVDLALDGELDAAGIADFERHLQTCADCAVAFARNKALRTALRAQLPRYRAPSGLVQRIREALPDPAEPPTLVEPLVERPVERLAEPEPALVPASDPTKVVSLPARTRGRLAMALAGLGGALAAALATAWIMHVTPEDRMTQAVVESHVRSLMSGHLLDVASDDPKTIRPWFTGRLDVAPPVKDLSADGFELVGARLDYVDNKRAAALIYRHHDRIVTLYVFSTPSAPTFSSDAVVHQGYAVCHWSRRGITDWVVSDLDPEELERFEDLVTGT</sequence>